<dbReference type="PROSITE" id="PS50110">
    <property type="entry name" value="RESPONSE_REGULATORY"/>
    <property type="match status" value="1"/>
</dbReference>
<dbReference type="EMBL" id="RSCM01000001">
    <property type="protein sequence ID" value="RUT00066.1"/>
    <property type="molecule type" value="Genomic_DNA"/>
</dbReference>
<dbReference type="GO" id="GO:0000160">
    <property type="term" value="P:phosphorelay signal transduction system"/>
    <property type="evidence" value="ECO:0007669"/>
    <property type="project" value="InterPro"/>
</dbReference>
<keyword evidence="1 2" id="KW-0597">Phosphoprotein</keyword>
<dbReference type="InterPro" id="IPR011006">
    <property type="entry name" value="CheY-like_superfamily"/>
</dbReference>
<dbReference type="InterPro" id="IPR001789">
    <property type="entry name" value="Sig_transdc_resp-reg_receiver"/>
</dbReference>
<dbReference type="CDD" id="cd19920">
    <property type="entry name" value="REC_PA4781-like"/>
    <property type="match status" value="1"/>
</dbReference>
<evidence type="ECO:0000313" key="4">
    <source>
        <dbReference type="EMBL" id="RUT00066.1"/>
    </source>
</evidence>
<sequence>MNNQSNPDTFILPTTPINILIVDDFFENIRLLSTILEQNGYQTRKAISGSMALTAVEASLPSLILLDIRMPEMNGYEVCEYLKSNPKTAHIPIIFLSASEDVIDKGKAFEVGGADYITKPFYIEEVLARVTHQLSIITAQETISYLKEWIKELQKKIE</sequence>
<evidence type="ECO:0000256" key="2">
    <source>
        <dbReference type="PROSITE-ProRule" id="PRU00169"/>
    </source>
</evidence>
<dbReference type="InterPro" id="IPR050595">
    <property type="entry name" value="Bact_response_regulator"/>
</dbReference>
<feature type="modified residue" description="4-aspartylphosphate" evidence="2">
    <location>
        <position position="67"/>
    </location>
</feature>
<dbReference type="AlphaFoldDB" id="A0A3S1AGJ0"/>
<comment type="caution">
    <text evidence="4">The sequence shown here is derived from an EMBL/GenBank/DDBJ whole genome shotgun (WGS) entry which is preliminary data.</text>
</comment>
<gene>
    <name evidence="4" type="ORF">DSM107003_06490</name>
</gene>
<organism evidence="4 5">
    <name type="scientific">Trichormus variabilis SAG 1403-4b</name>
    <dbReference type="NCBI Taxonomy" id="447716"/>
    <lineage>
        <taxon>Bacteria</taxon>
        <taxon>Bacillati</taxon>
        <taxon>Cyanobacteriota</taxon>
        <taxon>Cyanophyceae</taxon>
        <taxon>Nostocales</taxon>
        <taxon>Nostocaceae</taxon>
        <taxon>Trichormus</taxon>
    </lineage>
</organism>
<dbReference type="Gene3D" id="3.40.50.2300">
    <property type="match status" value="1"/>
</dbReference>
<dbReference type="Pfam" id="PF00072">
    <property type="entry name" value="Response_reg"/>
    <property type="match status" value="1"/>
</dbReference>
<evidence type="ECO:0000256" key="1">
    <source>
        <dbReference type="ARBA" id="ARBA00022553"/>
    </source>
</evidence>
<accession>A0A3S1AGJ0</accession>
<dbReference type="SUPFAM" id="SSF52172">
    <property type="entry name" value="CheY-like"/>
    <property type="match status" value="1"/>
</dbReference>
<keyword evidence="5" id="KW-1185">Reference proteome</keyword>
<name>A0A3S1AGJ0_ANAVA</name>
<dbReference type="RefSeq" id="WP_127052198.1">
    <property type="nucleotide sequence ID" value="NZ_RSCM01000001.1"/>
</dbReference>
<reference evidence="4 5" key="1">
    <citation type="journal article" date="2019" name="Genome Biol. Evol.">
        <title>Day and night: Metabolic profiles and evolutionary relationships of six axenic non-marine cyanobacteria.</title>
        <authorList>
            <person name="Will S.E."/>
            <person name="Henke P."/>
            <person name="Boedeker C."/>
            <person name="Huang S."/>
            <person name="Brinkmann H."/>
            <person name="Rohde M."/>
            <person name="Jarek M."/>
            <person name="Friedl T."/>
            <person name="Seufert S."/>
            <person name="Schumacher M."/>
            <person name="Overmann J."/>
            <person name="Neumann-Schaal M."/>
            <person name="Petersen J."/>
        </authorList>
    </citation>
    <scope>NUCLEOTIDE SEQUENCE [LARGE SCALE GENOMIC DNA]</scope>
    <source>
        <strain evidence="4 5">SAG 1403-4b</strain>
    </source>
</reference>
<protein>
    <recommendedName>
        <fullName evidence="3">Response regulatory domain-containing protein</fullName>
    </recommendedName>
</protein>
<dbReference type="SMART" id="SM00448">
    <property type="entry name" value="REC"/>
    <property type="match status" value="1"/>
</dbReference>
<feature type="domain" description="Response regulatory" evidence="3">
    <location>
        <begin position="18"/>
        <end position="134"/>
    </location>
</feature>
<evidence type="ECO:0000313" key="5">
    <source>
        <dbReference type="Proteomes" id="UP000276103"/>
    </source>
</evidence>
<dbReference type="PANTHER" id="PTHR44591:SF3">
    <property type="entry name" value="RESPONSE REGULATORY DOMAIN-CONTAINING PROTEIN"/>
    <property type="match status" value="1"/>
</dbReference>
<dbReference type="OrthoDB" id="467259at2"/>
<dbReference type="Proteomes" id="UP000276103">
    <property type="component" value="Unassembled WGS sequence"/>
</dbReference>
<proteinExistence type="predicted"/>
<dbReference type="PANTHER" id="PTHR44591">
    <property type="entry name" value="STRESS RESPONSE REGULATOR PROTEIN 1"/>
    <property type="match status" value="1"/>
</dbReference>
<evidence type="ECO:0000259" key="3">
    <source>
        <dbReference type="PROSITE" id="PS50110"/>
    </source>
</evidence>